<organism evidence="1 2">
    <name type="scientific">Pangasianodon gigas</name>
    <name type="common">Mekong giant catfish</name>
    <name type="synonym">Pangasius gigas</name>
    <dbReference type="NCBI Taxonomy" id="30993"/>
    <lineage>
        <taxon>Eukaryota</taxon>
        <taxon>Metazoa</taxon>
        <taxon>Chordata</taxon>
        <taxon>Craniata</taxon>
        <taxon>Vertebrata</taxon>
        <taxon>Euteleostomi</taxon>
        <taxon>Actinopterygii</taxon>
        <taxon>Neopterygii</taxon>
        <taxon>Teleostei</taxon>
        <taxon>Ostariophysi</taxon>
        <taxon>Siluriformes</taxon>
        <taxon>Pangasiidae</taxon>
        <taxon>Pangasianodon</taxon>
    </lineage>
</organism>
<evidence type="ECO:0000313" key="1">
    <source>
        <dbReference type="EMBL" id="MCI4379377.1"/>
    </source>
</evidence>
<dbReference type="Proteomes" id="UP000829447">
    <property type="component" value="Linkage Group LG6"/>
</dbReference>
<proteinExistence type="predicted"/>
<protein>
    <submittedName>
        <fullName evidence="1">Uncharacterized protein</fullName>
    </submittedName>
</protein>
<comment type="caution">
    <text evidence="1">The sequence shown here is derived from an EMBL/GenBank/DDBJ whole genome shotgun (WGS) entry which is preliminary data.</text>
</comment>
<keyword evidence="2" id="KW-1185">Reference proteome</keyword>
<evidence type="ECO:0000313" key="2">
    <source>
        <dbReference type="Proteomes" id="UP000829447"/>
    </source>
</evidence>
<sequence>MACSALYFQMGAILDLTKVLPLCVVLLRAPLYPPPFCSFSLSASPHPPLPLSLSISHSHHECVYVCVKACAFPYRLQEKKAQIVWRKGKNEPEEKRQSKAKKERRREHSEGTNTRKSASIPFISICISIPPSFAFASVRMAGGPPSDKYTFLYPTDSSLKSKSRVSSMNPVYSPVQPGTPYGNPKTMAYTGYPAGYPTAAPAYTPSLYQTGSPGYPPGYTAGTPYKVSPSQSNGAPPPYSPSPNTYPSAMYPIRSAYPQQNLYTQGAYYTQPVYAAQPHVIHHTTVVQPNSIPSALYPAPVPPVTPRPSALTMGMVAGTTMAMSAGTLLTTPQHTPIGPHPVTVPTYRPQGTPGYSYVPPHW</sequence>
<name>A0ACC5WKI0_PANGG</name>
<accession>A0ACC5WKI0</accession>
<reference evidence="1 2" key="1">
    <citation type="journal article" date="2022" name="bioRxiv">
        <title>An ancient truncated duplication of the anti-Mullerian hormone receptor type 2 gene is a potential conserved master sex determinant in the Pangasiidae catfish family.</title>
        <authorList>
            <person name="Wen M."/>
            <person name="Pan Q."/>
            <person name="Jouanno E."/>
            <person name="Montfort J."/>
            <person name="Zahm M."/>
            <person name="Cabau C."/>
            <person name="Klopp C."/>
            <person name="Iampietro C."/>
            <person name="Roques C."/>
            <person name="Bouchez O."/>
            <person name="Castinel A."/>
            <person name="Donnadieu C."/>
            <person name="Parrinello H."/>
            <person name="Poncet C."/>
            <person name="Belmonte E."/>
            <person name="Gautier V."/>
            <person name="Avarre J.-C."/>
            <person name="Dugue R."/>
            <person name="Gustiano R."/>
            <person name="Ha T.T.T."/>
            <person name="Campet M."/>
            <person name="Sriphairoj K."/>
            <person name="Ribolli J."/>
            <person name="de Almeida F.L."/>
            <person name="Desvignes T."/>
            <person name="Postlethwait J.H."/>
            <person name="Bucao C.F."/>
            <person name="Robinson-Rechavi M."/>
            <person name="Bobe J."/>
            <person name="Herpin A."/>
            <person name="Guiguen Y."/>
        </authorList>
    </citation>
    <scope>NUCLEOTIDE SEQUENCE [LARGE SCALE GENOMIC DNA]</scope>
    <source>
        <strain evidence="1">YG-Dec2019</strain>
    </source>
</reference>
<dbReference type="EMBL" id="CM040459">
    <property type="protein sequence ID" value="MCI4379377.1"/>
    <property type="molecule type" value="Genomic_DNA"/>
</dbReference>
<gene>
    <name evidence="1" type="ORF">PGIGA_G00227490</name>
</gene>